<dbReference type="PANTHER" id="PTHR48056:SF81">
    <property type="entry name" value="RECEPTOR PROTEIN-TYROSINE KINASE CEPR1"/>
    <property type="match status" value="1"/>
</dbReference>
<dbReference type="Pfam" id="PF00560">
    <property type="entry name" value="LRR_1"/>
    <property type="match status" value="2"/>
</dbReference>
<keyword evidence="1" id="KW-0433">Leucine-rich repeat</keyword>
<reference evidence="8 9" key="1">
    <citation type="journal article" date="2024" name="G3 (Bethesda)">
        <title>Genome assembly of Hibiscus sabdariffa L. provides insights into metabolisms of medicinal natural products.</title>
        <authorList>
            <person name="Kim T."/>
        </authorList>
    </citation>
    <scope>NUCLEOTIDE SEQUENCE [LARGE SCALE GENOMIC DNA]</scope>
    <source>
        <strain evidence="8">TK-2024</strain>
        <tissue evidence="8">Old leaves</tissue>
    </source>
</reference>
<dbReference type="Proteomes" id="UP001396334">
    <property type="component" value="Unassembled WGS sequence"/>
</dbReference>
<evidence type="ECO:0000256" key="3">
    <source>
        <dbReference type="ARBA" id="ARBA00022741"/>
    </source>
</evidence>
<evidence type="ECO:0000313" key="9">
    <source>
        <dbReference type="Proteomes" id="UP001396334"/>
    </source>
</evidence>
<name>A0ABR2TQ94_9ROSI</name>
<evidence type="ECO:0000256" key="6">
    <source>
        <dbReference type="SAM" id="SignalP"/>
    </source>
</evidence>
<evidence type="ECO:0000259" key="7">
    <source>
        <dbReference type="Pfam" id="PF08263"/>
    </source>
</evidence>
<keyword evidence="9" id="KW-1185">Reference proteome</keyword>
<gene>
    <name evidence="8" type="ORF">V6N11_014624</name>
</gene>
<evidence type="ECO:0000313" key="8">
    <source>
        <dbReference type="EMBL" id="KAK9039424.1"/>
    </source>
</evidence>
<evidence type="ECO:0000256" key="1">
    <source>
        <dbReference type="ARBA" id="ARBA00022614"/>
    </source>
</evidence>
<accession>A0ABR2TQ94</accession>
<keyword evidence="4" id="KW-0067">ATP-binding</keyword>
<dbReference type="Pfam" id="PF13855">
    <property type="entry name" value="LRR_8"/>
    <property type="match status" value="1"/>
</dbReference>
<dbReference type="InterPro" id="IPR050647">
    <property type="entry name" value="Plant_LRR-RLKs"/>
</dbReference>
<keyword evidence="3" id="KW-0547">Nucleotide-binding</keyword>
<sequence>MGSFSASTIKWQPFLLLFCVLSCVVSGDDSSDKFVLLEFKESVSDPSGLLSTWSENSHHCSWSGVTCDKNSKVLSLNISGSGKEPKGNNLNNTAVPASFSCSDYSLFPFYGFGIRRNCGESNGSLFGSLSPSIGKLSELKILSLPFHRFHGEIPSGIWGLEKLEVLDLENSLLSGKLPVTVSGLKNLRVLNLGFNNVSGEIPGWFSSLKQMEMLNLAGTLVNGTLPAFVGKLRGVYLSFAWLGGSLPADIGEDCRLEHLDLSGNYFVGSIPASLGKCRQLRSLLLYTNMFEEGIPQEMGQLQNLEVLDVSRNSLSGLIPVELGNCSALTVLVLSNMLSPYDNLAVAKGDANYVNDDFNFFQGGIPDEITKLSKLRVLWAPRATLEGNLPSDWGSCDNLEMVNLAQNFFAGKIPVGLTLCKKMRYLDLSSNKRLTGELFEELAVPCMSVFDVSENSLSGYIPRFYNQGCPDVLTSDSYSVEPFDPTSAYLSYLASKVQAGTSIGSFGRDDGPVVFHNFGANNFSGSVLSMPIAPKRLGKHISYAFYAGENLLSGPLPGILFESCNGLDALPDSEQFRADEGSQVSFFGW</sequence>
<evidence type="ECO:0000256" key="2">
    <source>
        <dbReference type="ARBA" id="ARBA00022737"/>
    </source>
</evidence>
<dbReference type="Gene3D" id="3.80.10.10">
    <property type="entry name" value="Ribonuclease Inhibitor"/>
    <property type="match status" value="3"/>
</dbReference>
<dbReference type="EMBL" id="JBBPBN010000004">
    <property type="protein sequence ID" value="KAK9039424.1"/>
    <property type="molecule type" value="Genomic_DNA"/>
</dbReference>
<feature type="chain" id="PRO_5045122916" description="Leucine-rich repeat-containing N-terminal plant-type domain-containing protein" evidence="6">
    <location>
        <begin position="28"/>
        <end position="588"/>
    </location>
</feature>
<feature type="signal peptide" evidence="6">
    <location>
        <begin position="1"/>
        <end position="27"/>
    </location>
</feature>
<dbReference type="PANTHER" id="PTHR48056">
    <property type="entry name" value="LRR RECEPTOR-LIKE SERINE/THREONINE-PROTEIN KINASE-RELATED"/>
    <property type="match status" value="1"/>
</dbReference>
<evidence type="ECO:0000256" key="4">
    <source>
        <dbReference type="ARBA" id="ARBA00022840"/>
    </source>
</evidence>
<protein>
    <recommendedName>
        <fullName evidence="7">Leucine-rich repeat-containing N-terminal plant-type domain-containing protein</fullName>
    </recommendedName>
</protein>
<keyword evidence="2" id="KW-0677">Repeat</keyword>
<dbReference type="SUPFAM" id="SSF52047">
    <property type="entry name" value="RNI-like"/>
    <property type="match status" value="1"/>
</dbReference>
<dbReference type="InterPro" id="IPR013210">
    <property type="entry name" value="LRR_N_plant-typ"/>
</dbReference>
<organism evidence="8 9">
    <name type="scientific">Hibiscus sabdariffa</name>
    <name type="common">roselle</name>
    <dbReference type="NCBI Taxonomy" id="183260"/>
    <lineage>
        <taxon>Eukaryota</taxon>
        <taxon>Viridiplantae</taxon>
        <taxon>Streptophyta</taxon>
        <taxon>Embryophyta</taxon>
        <taxon>Tracheophyta</taxon>
        <taxon>Spermatophyta</taxon>
        <taxon>Magnoliopsida</taxon>
        <taxon>eudicotyledons</taxon>
        <taxon>Gunneridae</taxon>
        <taxon>Pentapetalae</taxon>
        <taxon>rosids</taxon>
        <taxon>malvids</taxon>
        <taxon>Malvales</taxon>
        <taxon>Malvaceae</taxon>
        <taxon>Malvoideae</taxon>
        <taxon>Hibiscus</taxon>
    </lineage>
</organism>
<feature type="domain" description="Leucine-rich repeat-containing N-terminal plant-type" evidence="7">
    <location>
        <begin position="30"/>
        <end position="68"/>
    </location>
</feature>
<dbReference type="InterPro" id="IPR001611">
    <property type="entry name" value="Leu-rich_rpt"/>
</dbReference>
<dbReference type="InterPro" id="IPR032675">
    <property type="entry name" value="LRR_dom_sf"/>
</dbReference>
<proteinExistence type="predicted"/>
<evidence type="ECO:0000256" key="5">
    <source>
        <dbReference type="ARBA" id="ARBA00023180"/>
    </source>
</evidence>
<dbReference type="Pfam" id="PF08263">
    <property type="entry name" value="LRRNT_2"/>
    <property type="match status" value="1"/>
</dbReference>
<keyword evidence="5" id="KW-0325">Glycoprotein</keyword>
<keyword evidence="6" id="KW-0732">Signal</keyword>
<comment type="caution">
    <text evidence="8">The sequence shown here is derived from an EMBL/GenBank/DDBJ whole genome shotgun (WGS) entry which is preliminary data.</text>
</comment>